<sequence>MASHIVSTSSGGTGNSSAGRPATSPFQQLPTIRPHQRFTAKFPGTKTWHWFGGSWDF</sequence>
<evidence type="ECO:0000256" key="1">
    <source>
        <dbReference type="SAM" id="MobiDB-lite"/>
    </source>
</evidence>
<accession>A0A225DMP2</accession>
<gene>
    <name evidence="2" type="ORF">FRUB_07619</name>
</gene>
<name>A0A225DMP2_9BACT</name>
<dbReference type="Proteomes" id="UP000214646">
    <property type="component" value="Unassembled WGS sequence"/>
</dbReference>
<evidence type="ECO:0000313" key="3">
    <source>
        <dbReference type="Proteomes" id="UP000214646"/>
    </source>
</evidence>
<keyword evidence="3" id="KW-1185">Reference proteome</keyword>
<feature type="compositionally biased region" description="Low complexity" evidence="1">
    <location>
        <begin position="7"/>
        <end position="19"/>
    </location>
</feature>
<dbReference type="EMBL" id="NIDE01000014">
    <property type="protein sequence ID" value="OWK38499.1"/>
    <property type="molecule type" value="Genomic_DNA"/>
</dbReference>
<feature type="region of interest" description="Disordered" evidence="1">
    <location>
        <begin position="1"/>
        <end position="34"/>
    </location>
</feature>
<organism evidence="2 3">
    <name type="scientific">Fimbriiglobus ruber</name>
    <dbReference type="NCBI Taxonomy" id="1908690"/>
    <lineage>
        <taxon>Bacteria</taxon>
        <taxon>Pseudomonadati</taxon>
        <taxon>Planctomycetota</taxon>
        <taxon>Planctomycetia</taxon>
        <taxon>Gemmatales</taxon>
        <taxon>Gemmataceae</taxon>
        <taxon>Fimbriiglobus</taxon>
    </lineage>
</organism>
<evidence type="ECO:0000313" key="2">
    <source>
        <dbReference type="EMBL" id="OWK38499.1"/>
    </source>
</evidence>
<dbReference type="AlphaFoldDB" id="A0A225DMP2"/>
<reference evidence="3" key="1">
    <citation type="submission" date="2017-06" db="EMBL/GenBank/DDBJ databases">
        <title>Genome analysis of Fimbriiglobus ruber SP5, the first member of the order Planctomycetales with confirmed chitinolytic capability.</title>
        <authorList>
            <person name="Ravin N.V."/>
            <person name="Rakitin A.L."/>
            <person name="Ivanova A.A."/>
            <person name="Beletsky A.V."/>
            <person name="Kulichevskaya I.S."/>
            <person name="Mardanov A.V."/>
            <person name="Dedysh S.N."/>
        </authorList>
    </citation>
    <scope>NUCLEOTIDE SEQUENCE [LARGE SCALE GENOMIC DNA]</scope>
    <source>
        <strain evidence="3">SP5</strain>
    </source>
</reference>
<protein>
    <submittedName>
        <fullName evidence="2">Uncharacterized protein</fullName>
    </submittedName>
</protein>
<comment type="caution">
    <text evidence="2">The sequence shown here is derived from an EMBL/GenBank/DDBJ whole genome shotgun (WGS) entry which is preliminary data.</text>
</comment>
<proteinExistence type="predicted"/>